<dbReference type="EMBL" id="AP025637">
    <property type="protein sequence ID" value="BDG73518.1"/>
    <property type="molecule type" value="Genomic_DNA"/>
</dbReference>
<organism evidence="4 5">
    <name type="scientific">Roseomonas fluvialis</name>
    <dbReference type="NCBI Taxonomy" id="1750527"/>
    <lineage>
        <taxon>Bacteria</taxon>
        <taxon>Pseudomonadati</taxon>
        <taxon>Pseudomonadota</taxon>
        <taxon>Alphaproteobacteria</taxon>
        <taxon>Acetobacterales</taxon>
        <taxon>Roseomonadaceae</taxon>
        <taxon>Roseomonas</taxon>
    </lineage>
</organism>
<sequence>MKGTAMLKLSARNQFPGTITGIRQGVTTTHVTIEVAPGVVVTAAITNESAEELGLAVGGEAVAVIKASDVMVGTKG</sequence>
<evidence type="ECO:0000256" key="1">
    <source>
        <dbReference type="ARBA" id="ARBA00022505"/>
    </source>
</evidence>
<dbReference type="NCBIfam" id="TIGR00638">
    <property type="entry name" value="Mop"/>
    <property type="match status" value="1"/>
</dbReference>
<reference evidence="4 5" key="1">
    <citation type="journal article" date="2016" name="Microbes Environ.">
        <title>Phylogenetically diverse aerobic anoxygenic phototrophic bacteria isolated from epilithic biofilms in Tama river, Japan.</title>
        <authorList>
            <person name="Hirose S."/>
            <person name="Matsuura K."/>
            <person name="Haruta S."/>
        </authorList>
    </citation>
    <scope>NUCLEOTIDE SEQUENCE [LARGE SCALE GENOMIC DNA]</scope>
    <source>
        <strain evidence="4 5">S08</strain>
    </source>
</reference>
<dbReference type="Pfam" id="PF03459">
    <property type="entry name" value="TOBE"/>
    <property type="match status" value="1"/>
</dbReference>
<gene>
    <name evidence="4" type="ORF">Rmf_34470</name>
</gene>
<evidence type="ECO:0000313" key="5">
    <source>
        <dbReference type="Proteomes" id="UP000831327"/>
    </source>
</evidence>
<dbReference type="InterPro" id="IPR004606">
    <property type="entry name" value="Mop_domain"/>
</dbReference>
<dbReference type="Gene3D" id="2.40.50.100">
    <property type="match status" value="1"/>
</dbReference>
<accession>A0ABM9SEL3</accession>
<protein>
    <submittedName>
        <fullName evidence="4">Transporter</fullName>
    </submittedName>
</protein>
<dbReference type="InterPro" id="IPR005116">
    <property type="entry name" value="Transp-assoc_OB_typ1"/>
</dbReference>
<evidence type="ECO:0000259" key="3">
    <source>
        <dbReference type="PROSITE" id="PS51866"/>
    </source>
</evidence>
<dbReference type="Proteomes" id="UP000831327">
    <property type="component" value="Chromosome"/>
</dbReference>
<evidence type="ECO:0000313" key="4">
    <source>
        <dbReference type="EMBL" id="BDG73518.1"/>
    </source>
</evidence>
<dbReference type="SUPFAM" id="SSF50331">
    <property type="entry name" value="MOP-like"/>
    <property type="match status" value="1"/>
</dbReference>
<proteinExistence type="predicted"/>
<evidence type="ECO:0000256" key="2">
    <source>
        <dbReference type="PROSITE-ProRule" id="PRU01213"/>
    </source>
</evidence>
<dbReference type="InterPro" id="IPR008995">
    <property type="entry name" value="Mo/tungstate-bd_C_term_dom"/>
</dbReference>
<dbReference type="PROSITE" id="PS51866">
    <property type="entry name" value="MOP"/>
    <property type="match status" value="1"/>
</dbReference>
<name>A0ABM9SEL3_9PROT</name>
<keyword evidence="1 2" id="KW-0500">Molybdenum</keyword>
<feature type="domain" description="Mop" evidence="3">
    <location>
        <begin position="8"/>
        <end position="74"/>
    </location>
</feature>
<keyword evidence="5" id="KW-1185">Reference proteome</keyword>